<evidence type="ECO:0000256" key="1">
    <source>
        <dbReference type="ARBA" id="ARBA00023014"/>
    </source>
</evidence>
<organism evidence="3">
    <name type="scientific">Uncultured Desulfatiglans sp</name>
    <dbReference type="NCBI Taxonomy" id="1748965"/>
    <lineage>
        <taxon>Bacteria</taxon>
        <taxon>Pseudomonadati</taxon>
        <taxon>Thermodesulfobacteriota</taxon>
        <taxon>Desulfobacteria</taxon>
        <taxon>Desulfatiglandales</taxon>
        <taxon>Desulfatiglandaceae</taxon>
        <taxon>Desulfatiglans</taxon>
        <taxon>environmental samples</taxon>
    </lineage>
</organism>
<evidence type="ECO:0000313" key="3">
    <source>
        <dbReference type="EMBL" id="VBB45065.1"/>
    </source>
</evidence>
<dbReference type="InterPro" id="IPR006311">
    <property type="entry name" value="TAT_signal"/>
</dbReference>
<evidence type="ECO:0000259" key="2">
    <source>
        <dbReference type="Pfam" id="PF04015"/>
    </source>
</evidence>
<dbReference type="Pfam" id="PF04015">
    <property type="entry name" value="DUF362"/>
    <property type="match status" value="1"/>
</dbReference>
<proteinExistence type="predicted"/>
<gene>
    <name evidence="3" type="ORF">TRIP_B350182</name>
</gene>
<protein>
    <recommendedName>
        <fullName evidence="2">DUF362 domain-containing protein</fullName>
    </recommendedName>
</protein>
<name>A0A653AAP3_UNCDX</name>
<reference evidence="3" key="1">
    <citation type="submission" date="2018-07" db="EMBL/GenBank/DDBJ databases">
        <authorList>
            <consortium name="Genoscope - CEA"/>
            <person name="William W."/>
        </authorList>
    </citation>
    <scope>NUCLEOTIDE SEQUENCE</scope>
    <source>
        <strain evidence="3">IK1</strain>
    </source>
</reference>
<dbReference type="InterPro" id="IPR007160">
    <property type="entry name" value="DUF362"/>
</dbReference>
<keyword evidence="1" id="KW-0479">Metal-binding</keyword>
<dbReference type="PROSITE" id="PS51318">
    <property type="entry name" value="TAT"/>
    <property type="match status" value="1"/>
</dbReference>
<dbReference type="GO" id="GO:0051536">
    <property type="term" value="F:iron-sulfur cluster binding"/>
    <property type="evidence" value="ECO:0007669"/>
    <property type="project" value="UniProtKB-KW"/>
</dbReference>
<keyword evidence="1" id="KW-0408">Iron</keyword>
<sequence length="313" mass="33741">MFESEITRRTFVKGTLGWAAAGSLGMMIGGWPLRRLHASPYPDVAVAEGPAPKATRAAVKALGGIGRFVKTGDKVVIKPNMSFASSPEEASNTHPEVVKELVGLCLEAGASSVKVLDNTLRPTELCLEKGGFLEACRMMPNTRVEGLKEERFFKEVAVPEGLNLRSTKVMQEVLEADALIAVPVAKSHGATGVTVSMKGMMGLIYERESFHYSMDLNTAIVDLCTVIKPKLVVVDATRILSDGGPYGPGKIIRLNQVIASTDMVAADAMAVQLGTWYGRRIEPRQVKHIRMAHDRGLGNMDIPSQVVKQVSVG</sequence>
<accession>A0A653AAP3</accession>
<keyword evidence="1" id="KW-0411">Iron-sulfur</keyword>
<dbReference type="EMBL" id="UPXX01000029">
    <property type="protein sequence ID" value="VBB45065.1"/>
    <property type="molecule type" value="Genomic_DNA"/>
</dbReference>
<dbReference type="AlphaFoldDB" id="A0A653AAP3"/>
<feature type="domain" description="DUF362" evidence="2">
    <location>
        <begin position="75"/>
        <end position="271"/>
    </location>
</feature>